<evidence type="ECO:0000256" key="8">
    <source>
        <dbReference type="RuleBase" id="RU368024"/>
    </source>
</evidence>
<feature type="domain" description="Acylamino-acid-releasing enzyme N-terminal" evidence="11">
    <location>
        <begin position="11"/>
        <end position="474"/>
    </location>
</feature>
<dbReference type="InterPro" id="IPR045550">
    <property type="entry name" value="AARE_N"/>
</dbReference>
<keyword evidence="7 8" id="KW-0378">Hydrolase</keyword>
<keyword evidence="8" id="KW-0720">Serine protease</keyword>
<feature type="compositionally biased region" description="Basic and acidic residues" evidence="9">
    <location>
        <begin position="187"/>
        <end position="199"/>
    </location>
</feature>
<dbReference type="SUPFAM" id="SSF53474">
    <property type="entry name" value="alpha/beta-Hydrolases"/>
    <property type="match status" value="1"/>
</dbReference>
<protein>
    <recommendedName>
        <fullName evidence="8">Prolyl endopeptidase</fullName>
        <ecNumber evidence="8">3.4.21.-</ecNumber>
    </recommendedName>
</protein>
<dbReference type="PRINTS" id="PR00862">
    <property type="entry name" value="PROLIGOPTASE"/>
</dbReference>
<dbReference type="Gene3D" id="2.120.10.30">
    <property type="entry name" value="TolB, C-terminal domain"/>
    <property type="match status" value="1"/>
</dbReference>
<feature type="region of interest" description="Disordered" evidence="9">
    <location>
        <begin position="1"/>
        <end position="21"/>
    </location>
</feature>
<dbReference type="Proteomes" id="UP001497392">
    <property type="component" value="Unassembled WGS sequence"/>
</dbReference>
<evidence type="ECO:0000313" key="13">
    <source>
        <dbReference type="Proteomes" id="UP001497392"/>
    </source>
</evidence>
<evidence type="ECO:0000256" key="1">
    <source>
        <dbReference type="ARBA" id="ARBA00000721"/>
    </source>
</evidence>
<comment type="subunit">
    <text evidence="5">Homotetramer.</text>
</comment>
<evidence type="ECO:0000256" key="4">
    <source>
        <dbReference type="ARBA" id="ARBA00010040"/>
    </source>
</evidence>
<dbReference type="EC" id="3.4.21.-" evidence="8"/>
<keyword evidence="13" id="KW-1185">Reference proteome</keyword>
<dbReference type="InterPro" id="IPR029058">
    <property type="entry name" value="AB_hydrolase_fold"/>
</dbReference>
<comment type="subcellular location">
    <subcellularLocation>
        <location evidence="2">Cytoplasm</location>
    </subcellularLocation>
</comment>
<gene>
    <name evidence="12" type="primary">g1438</name>
    <name evidence="12" type="ORF">VP750_LOCUS1237</name>
</gene>
<feature type="region of interest" description="Disordered" evidence="9">
    <location>
        <begin position="175"/>
        <end position="204"/>
    </location>
</feature>
<dbReference type="SUPFAM" id="SSF82171">
    <property type="entry name" value="DPP6 N-terminal domain-like"/>
    <property type="match status" value="1"/>
</dbReference>
<dbReference type="EMBL" id="CAXHTA020000002">
    <property type="protein sequence ID" value="CAL5219578.1"/>
    <property type="molecule type" value="Genomic_DNA"/>
</dbReference>
<accession>A0ABP1FI08</accession>
<comment type="caution">
    <text evidence="12">The sequence shown here is derived from an EMBL/GenBank/DDBJ whole genome shotgun (WGS) entry which is preliminary data.</text>
</comment>
<keyword evidence="8" id="KW-0645">Protease</keyword>
<evidence type="ECO:0000259" key="10">
    <source>
        <dbReference type="Pfam" id="PF00326"/>
    </source>
</evidence>
<reference evidence="12 13" key="1">
    <citation type="submission" date="2024-06" db="EMBL/GenBank/DDBJ databases">
        <authorList>
            <person name="Kraege A."/>
            <person name="Thomma B."/>
        </authorList>
    </citation>
    <scope>NUCLEOTIDE SEQUENCE [LARGE SCALE GENOMIC DNA]</scope>
</reference>
<comment type="catalytic activity">
    <reaction evidence="1">
        <text>Cleavage of an N-acetyl or N-formyl amino acid from the N-terminus of a polypeptide.</text>
        <dbReference type="EC" id="3.4.19.1"/>
    </reaction>
</comment>
<sequence>MSAPPRTATMASKRTQPEGMQKEAHVLSQLAGVPSMSRAWIREDATDSIMHFTALYSQRNIAANAQRKYTVSYTAVATGGGLTIVPGHPVELKDVLLYAPSPSGQMVLVVRAGKDATSTVLELWESSRVIAELQIPAKLHGSVFADGWFSNGAAWDPSESRIAYVAEVPADTETPEWVSLATSKPSQDTKEDGKHEKSPKAAPKTWRGVGEFEDDWGELYTGKRAPGIFILDLKTFIVQPMAGTPENSSVGQPIWSPTGDELVYVAWPHEPVNSPGLSGRLGIVYCVNRACALYSMSLPHELSPTSGNPEEAASRCLTPTLSSALSPRFTLDKERILFLSHSAAASSGAHNATAALCSLPWPCSSGDSATEVVAVTRQPQEEHCFPGLYATALPDQLFQTSELALLTSQWRNTAQVVAVDIERGTADKWASSAGAQDSTSRGSCAVLSSYNGWTITTHSAPDVVPYTTVSHTSMASQETIPESKCSPQKLLDTLSWRTLKLKAGGSDAGGVAHFDATVVLGRPKEAAPGILFLHGGPHSAYAASYVHSVAFLASLGYNVVIPNYRGSTGYGEDGIQSLPGNIGTNDVADCMTALDAAITEGLVDKARVAVIGGSHGGFLTGNLVGQHPDRFRCGVLRNPVMDISLMISVSDIPDWCFVEATGSKEGMTVQPTPDQLARFHEVSPIAHVDKVQAPLLFMLGAKDRRVPLVDPQQYARALKARKDAPEVKIWVFSEDTHSLDKPQTDFEQWMNVAWWLRRHMQ</sequence>
<organism evidence="12 13">
    <name type="scientific">Coccomyxa viridis</name>
    <dbReference type="NCBI Taxonomy" id="1274662"/>
    <lineage>
        <taxon>Eukaryota</taxon>
        <taxon>Viridiplantae</taxon>
        <taxon>Chlorophyta</taxon>
        <taxon>core chlorophytes</taxon>
        <taxon>Trebouxiophyceae</taxon>
        <taxon>Trebouxiophyceae incertae sedis</taxon>
        <taxon>Coccomyxaceae</taxon>
        <taxon>Coccomyxa</taxon>
    </lineage>
</organism>
<feature type="domain" description="Peptidase S9 prolyl oligopeptidase catalytic" evidence="10">
    <location>
        <begin position="546"/>
        <end position="760"/>
    </location>
</feature>
<evidence type="ECO:0000256" key="5">
    <source>
        <dbReference type="ARBA" id="ARBA00011881"/>
    </source>
</evidence>
<dbReference type="Pfam" id="PF00326">
    <property type="entry name" value="Peptidase_S9"/>
    <property type="match status" value="1"/>
</dbReference>
<evidence type="ECO:0000259" key="11">
    <source>
        <dbReference type="Pfam" id="PF19283"/>
    </source>
</evidence>
<comment type="similarity">
    <text evidence="3 8">Belongs to the peptidase S9A family.</text>
</comment>
<evidence type="ECO:0000256" key="3">
    <source>
        <dbReference type="ARBA" id="ARBA00005228"/>
    </source>
</evidence>
<evidence type="ECO:0000313" key="12">
    <source>
        <dbReference type="EMBL" id="CAL5219578.1"/>
    </source>
</evidence>
<evidence type="ECO:0000256" key="2">
    <source>
        <dbReference type="ARBA" id="ARBA00004496"/>
    </source>
</evidence>
<dbReference type="InterPro" id="IPR001375">
    <property type="entry name" value="Peptidase_S9_cat"/>
</dbReference>
<evidence type="ECO:0000256" key="6">
    <source>
        <dbReference type="ARBA" id="ARBA00022490"/>
    </source>
</evidence>
<proteinExistence type="inferred from homology"/>
<evidence type="ECO:0000256" key="9">
    <source>
        <dbReference type="SAM" id="MobiDB-lite"/>
    </source>
</evidence>
<dbReference type="Pfam" id="PF19283">
    <property type="entry name" value="APEH_N"/>
    <property type="match status" value="1"/>
</dbReference>
<comment type="similarity">
    <text evidence="4">Belongs to the peptidase S9C family.</text>
</comment>
<keyword evidence="6" id="KW-0963">Cytoplasm</keyword>
<evidence type="ECO:0000256" key="7">
    <source>
        <dbReference type="ARBA" id="ARBA00022801"/>
    </source>
</evidence>
<name>A0ABP1FI08_9CHLO</name>
<dbReference type="PANTHER" id="PTHR42776:SF4">
    <property type="entry name" value="ACYLAMINO-ACID-RELEASING ENZYME"/>
    <property type="match status" value="1"/>
</dbReference>
<dbReference type="InterPro" id="IPR002470">
    <property type="entry name" value="Peptidase_S9A"/>
</dbReference>
<dbReference type="Gene3D" id="3.40.50.1820">
    <property type="entry name" value="alpha/beta hydrolase"/>
    <property type="match status" value="1"/>
</dbReference>
<dbReference type="PANTHER" id="PTHR42776">
    <property type="entry name" value="SERINE PEPTIDASE S9 FAMILY MEMBER"/>
    <property type="match status" value="1"/>
</dbReference>
<dbReference type="InterPro" id="IPR011042">
    <property type="entry name" value="6-blade_b-propeller_TolB-like"/>
</dbReference>